<dbReference type="Proteomes" id="UP000222824">
    <property type="component" value="Unassembled WGS sequence"/>
</dbReference>
<accession>A0A2G1WLK7</accession>
<organism evidence="2 3">
    <name type="scientific">Halorubrum persicum</name>
    <dbReference type="NCBI Taxonomy" id="1383844"/>
    <lineage>
        <taxon>Archaea</taxon>
        <taxon>Methanobacteriati</taxon>
        <taxon>Methanobacteriota</taxon>
        <taxon>Stenosarchaea group</taxon>
        <taxon>Halobacteria</taxon>
        <taxon>Halobacteriales</taxon>
        <taxon>Haloferacaceae</taxon>
        <taxon>Halorubrum</taxon>
    </lineage>
</organism>
<dbReference type="AlphaFoldDB" id="A0A2G1WLK7"/>
<keyword evidence="1" id="KW-1133">Transmembrane helix</keyword>
<reference evidence="2 3" key="1">
    <citation type="journal article" date="2014" name="Front. Microbiol.">
        <title>Population and genomic analysis of the genus Halorubrum.</title>
        <authorList>
            <person name="Fullmer M.S."/>
            <person name="Soucy S.M."/>
            <person name="Swithers K.S."/>
            <person name="Makkay A.M."/>
            <person name="Wheeler R."/>
            <person name="Ventosa A."/>
            <person name="Gogarten J.P."/>
            <person name="Papke R.T."/>
        </authorList>
    </citation>
    <scope>NUCLEOTIDE SEQUENCE [LARGE SCALE GENOMIC DNA]</scope>
    <source>
        <strain evidence="2 3">C49</strain>
    </source>
</reference>
<name>A0A2G1WLK7_9EURY</name>
<feature type="transmembrane region" description="Helical" evidence="1">
    <location>
        <begin position="41"/>
        <end position="71"/>
    </location>
</feature>
<keyword evidence="1" id="KW-0812">Transmembrane</keyword>
<sequence length="74" mass="8353">MYHFLRISTKPELSDTLQTLHTATVEHWQHSVLVSIQAVQIASYTIGLAALAFAAVGILVTGASIYFLYFFHWR</sequence>
<keyword evidence="1" id="KW-0472">Membrane</keyword>
<proteinExistence type="predicted"/>
<comment type="caution">
    <text evidence="2">The sequence shown here is derived from an EMBL/GenBank/DDBJ whole genome shotgun (WGS) entry which is preliminary data.</text>
</comment>
<protein>
    <submittedName>
        <fullName evidence="2">Uncharacterized protein</fullName>
    </submittedName>
</protein>
<evidence type="ECO:0000313" key="3">
    <source>
        <dbReference type="Proteomes" id="UP000222824"/>
    </source>
</evidence>
<gene>
    <name evidence="2" type="ORF">DJ69_03805</name>
</gene>
<dbReference type="EMBL" id="NHOA01000028">
    <property type="protein sequence ID" value="PHQ39894.1"/>
    <property type="molecule type" value="Genomic_DNA"/>
</dbReference>
<evidence type="ECO:0000313" key="2">
    <source>
        <dbReference type="EMBL" id="PHQ39894.1"/>
    </source>
</evidence>
<evidence type="ECO:0000256" key="1">
    <source>
        <dbReference type="SAM" id="Phobius"/>
    </source>
</evidence>
<keyword evidence="3" id="KW-1185">Reference proteome</keyword>